<dbReference type="GO" id="GO:0006357">
    <property type="term" value="P:regulation of transcription by RNA polymerase II"/>
    <property type="evidence" value="ECO:0007669"/>
    <property type="project" value="TreeGrafter"/>
</dbReference>
<feature type="region of interest" description="Disordered" evidence="5">
    <location>
        <begin position="103"/>
        <end position="133"/>
    </location>
</feature>
<reference evidence="6" key="2">
    <citation type="submission" date="2019-06" db="EMBL/GenBank/DDBJ databases">
        <title>Genomics analysis of Aphanomyces spp. identifies a new class of oomycete effector associated with host adaptation.</title>
        <authorList>
            <person name="Gaulin E."/>
        </authorList>
    </citation>
    <scope>NUCLEOTIDE SEQUENCE</scope>
    <source>
        <strain evidence="6">CBS 578.67</strain>
    </source>
</reference>
<sequence length="362" mass="39841">MRENNGEAVNTRGLKFRLYKEMGLRKETSRWKTYWTTMQAYIQSQLSPSEFHAVIAGILDADLSTLISQGDWPGQLTSLPTVAMHNELITAILHNVRIHEAGPSPSAAPAATESTAPVVATSAPKKRPAEPPVAVTHEEAINQLVQVTTSTERVLTDADAEAAASLELLSSLTHKRLKPTLHLGPRQGQKVDRPTAVWSRHDYSGGFELHNPMPVHRRHHPSKSFPINVERIAQHAAVNAGLTSVAPEALRAMQAATENYMEKLTAAVLDQVTLPAHMDPLPTTMEKESLRSLSWPQNPPWGLQALKLKKATPPKQQPKAHGDVGVLVTPQHLIESVTKYPQMTAQPAHVVERIQSELFNPY</sequence>
<dbReference type="InterPro" id="IPR024738">
    <property type="entry name" value="Hfi1/Tada1"/>
</dbReference>
<dbReference type="PANTHER" id="PTHR21277">
    <property type="entry name" value="TRANSCRIPTIONAL ADAPTER 1"/>
    <property type="match status" value="1"/>
</dbReference>
<keyword evidence="4" id="KW-0539">Nucleus</keyword>
<dbReference type="EMBL" id="VJMH01005766">
    <property type="protein sequence ID" value="KAF0693117.1"/>
    <property type="molecule type" value="Genomic_DNA"/>
</dbReference>
<dbReference type="EMBL" id="CAADRA010005787">
    <property type="protein sequence ID" value="VFT92650.1"/>
    <property type="molecule type" value="Genomic_DNA"/>
</dbReference>
<feature type="compositionally biased region" description="Low complexity" evidence="5">
    <location>
        <begin position="103"/>
        <end position="123"/>
    </location>
</feature>
<evidence type="ECO:0000256" key="4">
    <source>
        <dbReference type="ARBA" id="ARBA00023242"/>
    </source>
</evidence>
<evidence type="ECO:0000313" key="8">
    <source>
        <dbReference type="Proteomes" id="UP000332933"/>
    </source>
</evidence>
<evidence type="ECO:0000256" key="5">
    <source>
        <dbReference type="SAM" id="MobiDB-lite"/>
    </source>
</evidence>
<gene>
    <name evidence="7" type="primary">Aste57867_15863</name>
    <name evidence="6" type="ORF">As57867_015807</name>
    <name evidence="7" type="ORF">ASTE57867_15863</name>
</gene>
<keyword evidence="2" id="KW-0805">Transcription regulation</keyword>
<name>A0A485L438_9STRA</name>
<evidence type="ECO:0000256" key="3">
    <source>
        <dbReference type="ARBA" id="ARBA00023163"/>
    </source>
</evidence>
<keyword evidence="8" id="KW-1185">Reference proteome</keyword>
<dbReference type="Proteomes" id="UP000332933">
    <property type="component" value="Unassembled WGS sequence"/>
</dbReference>
<dbReference type="GO" id="GO:0000124">
    <property type="term" value="C:SAGA complex"/>
    <property type="evidence" value="ECO:0007669"/>
    <property type="project" value="TreeGrafter"/>
</dbReference>
<dbReference type="GO" id="GO:0003713">
    <property type="term" value="F:transcription coactivator activity"/>
    <property type="evidence" value="ECO:0007669"/>
    <property type="project" value="TreeGrafter"/>
</dbReference>
<accession>A0A485L438</accession>
<evidence type="ECO:0000256" key="2">
    <source>
        <dbReference type="ARBA" id="ARBA00023015"/>
    </source>
</evidence>
<dbReference type="GO" id="GO:0005634">
    <property type="term" value="C:nucleus"/>
    <property type="evidence" value="ECO:0007669"/>
    <property type="project" value="UniProtKB-SubCell"/>
</dbReference>
<dbReference type="Pfam" id="PF12767">
    <property type="entry name" value="SAGA-Tad1"/>
    <property type="match status" value="1"/>
</dbReference>
<organism evidence="7 8">
    <name type="scientific">Aphanomyces stellatus</name>
    <dbReference type="NCBI Taxonomy" id="120398"/>
    <lineage>
        <taxon>Eukaryota</taxon>
        <taxon>Sar</taxon>
        <taxon>Stramenopiles</taxon>
        <taxon>Oomycota</taxon>
        <taxon>Saprolegniomycetes</taxon>
        <taxon>Saprolegniales</taxon>
        <taxon>Verrucalvaceae</taxon>
        <taxon>Aphanomyces</taxon>
    </lineage>
</organism>
<evidence type="ECO:0000313" key="7">
    <source>
        <dbReference type="EMBL" id="VFT92650.1"/>
    </source>
</evidence>
<evidence type="ECO:0000256" key="1">
    <source>
        <dbReference type="ARBA" id="ARBA00004123"/>
    </source>
</evidence>
<dbReference type="PANTHER" id="PTHR21277:SF5">
    <property type="entry name" value="TRANSCRIPTIONAL ADAPTER 1"/>
    <property type="match status" value="1"/>
</dbReference>
<dbReference type="AlphaFoldDB" id="A0A485L438"/>
<keyword evidence="3" id="KW-0804">Transcription</keyword>
<reference evidence="7 8" key="1">
    <citation type="submission" date="2019-03" db="EMBL/GenBank/DDBJ databases">
        <authorList>
            <person name="Gaulin E."/>
            <person name="Dumas B."/>
        </authorList>
    </citation>
    <scope>NUCLEOTIDE SEQUENCE [LARGE SCALE GENOMIC DNA]</scope>
    <source>
        <strain evidence="7">CBS 568.67</strain>
    </source>
</reference>
<proteinExistence type="predicted"/>
<protein>
    <submittedName>
        <fullName evidence="7">Aste57867_15863 protein</fullName>
    </submittedName>
</protein>
<dbReference type="OrthoDB" id="10672757at2759"/>
<comment type="subcellular location">
    <subcellularLocation>
        <location evidence="1">Nucleus</location>
    </subcellularLocation>
</comment>
<evidence type="ECO:0000313" key="6">
    <source>
        <dbReference type="EMBL" id="KAF0693117.1"/>
    </source>
</evidence>